<dbReference type="AlphaFoldDB" id="A0A7S4KQR0"/>
<evidence type="ECO:0000256" key="1">
    <source>
        <dbReference type="SAM" id="MobiDB-lite"/>
    </source>
</evidence>
<reference evidence="4" key="1">
    <citation type="submission" date="2021-01" db="EMBL/GenBank/DDBJ databases">
        <authorList>
            <person name="Corre E."/>
            <person name="Pelletier E."/>
            <person name="Niang G."/>
            <person name="Scheremetjew M."/>
            <person name="Finn R."/>
            <person name="Kale V."/>
            <person name="Holt S."/>
            <person name="Cochrane G."/>
            <person name="Meng A."/>
            <person name="Brown T."/>
            <person name="Cohen L."/>
        </authorList>
    </citation>
    <scope>NUCLEOTIDE SEQUENCE</scope>
    <source>
        <strain evidence="4">CCMP 2712</strain>
    </source>
</reference>
<dbReference type="InterPro" id="IPR000008">
    <property type="entry name" value="C2_dom"/>
</dbReference>
<feature type="region of interest" description="Disordered" evidence="1">
    <location>
        <begin position="485"/>
        <end position="516"/>
    </location>
</feature>
<dbReference type="Gene3D" id="2.60.40.150">
    <property type="entry name" value="C2 domain"/>
    <property type="match status" value="2"/>
</dbReference>
<sequence length="984" mass="109735">MVSTAQTATLLFVLLLVSFPTPAEGGIPLPPPWVMLWGTMAFAKTITTVKDIGMLVVDVIFKGEGAMCTLCDKVMTMMLSGEAEGGLSDIDCRAMCFGLKRCITICDKLVKALSESSKFPCVAAGYCPQIDEFGEVPKCKYHFPASCEPSNMCTYKFPGCQLSDGYKKWRKMNKMMSENVGALANALGKAPKCGEPGAHPLFCINEPTGSGLWAMRLSYVLALWACFKSVHAIETPGGDDDRQWLSFWIIFLILNVIENMTDVLLSWIPSYYEAKFVLLAWLIFFEGADILYRRVHSLFEVIHALLVRLHVIPEVVYEEWNEEEYLETLPLGLAETIKECGGPGCVFRKFTSRSDMEDMLRDRRTKQLLRAFEDVNPRYVEVHLVKAEGLAAMDANGLSDPYCLLSLVPTAREEEEIEDASSHALTRFARLKLLVQSGLSAVISRLKSLIGMKGKEQEQDAPQPTHKEANKLCRPLKGLKVEIPQEKRSAPLARSRTMSTSAALEREKRLTSSTSWKSEGDLTEAVNGVKRVPSAISLQAMWKVVSKGPPSLPGEYAKVKSRIVSKSLNPKFDQKFKLYLEGGNLSDHGVYQNHSAPFTMLRVQMFDNDKLSLDDFMGEIRVPLCPLMTCRTLEGWFDLEDPEGAYEEEEPVKGRVYLRLKWNRDCLLEGSLRPKGKQREIKISDLDSPLAPSRGMNVQNKFLDDEASIRNGIAVYTNSIPKHLNVKLGAARVEEGEKGASEGRETANVEIYSPAIKQKEEADAETPIDKMVKDKCKQVKDGLDLLEMKRNELHAKMNQMRSNLFNRTAAQQDESDWVKGVFTLDKSIDQVEEAPSNIEIRNALKQVQESSLLLRKRNMLLKQSLEKGRAQQRFELARTEDGMLTVVKADGDTESESLKEGDVVHAMQGQDVAIVTDAEVFSLLENHATVVVTVIRDSTTSLDLDVTASSLVLVDSQVAPSHASLSRSNTLVKELPNHDEVVVL</sequence>
<dbReference type="SUPFAM" id="SSF49562">
    <property type="entry name" value="C2 domain (Calcium/lipid-binding domain, CaLB)"/>
    <property type="match status" value="2"/>
</dbReference>
<feature type="chain" id="PRO_5031403192" description="C2 domain-containing protein" evidence="2">
    <location>
        <begin position="26"/>
        <end position="984"/>
    </location>
</feature>
<proteinExistence type="predicted"/>
<evidence type="ECO:0000256" key="2">
    <source>
        <dbReference type="SAM" id="SignalP"/>
    </source>
</evidence>
<dbReference type="Pfam" id="PF03134">
    <property type="entry name" value="TB2_DP1_HVA22"/>
    <property type="match status" value="1"/>
</dbReference>
<dbReference type="Pfam" id="PF00168">
    <property type="entry name" value="C2"/>
    <property type="match status" value="2"/>
</dbReference>
<gene>
    <name evidence="4" type="ORF">GTHE00462_LOCUS16774</name>
</gene>
<feature type="domain" description="C2" evidence="3">
    <location>
        <begin position="361"/>
        <end position="637"/>
    </location>
</feature>
<feature type="signal peptide" evidence="2">
    <location>
        <begin position="1"/>
        <end position="25"/>
    </location>
</feature>
<keyword evidence="2" id="KW-0732">Signal</keyword>
<dbReference type="PROSITE" id="PS50004">
    <property type="entry name" value="C2"/>
    <property type="match status" value="1"/>
</dbReference>
<evidence type="ECO:0000259" key="3">
    <source>
        <dbReference type="PROSITE" id="PS50004"/>
    </source>
</evidence>
<evidence type="ECO:0000313" key="4">
    <source>
        <dbReference type="EMBL" id="CAE2302514.1"/>
    </source>
</evidence>
<dbReference type="EMBL" id="HBKN01021353">
    <property type="protein sequence ID" value="CAE2302514.1"/>
    <property type="molecule type" value="Transcribed_RNA"/>
</dbReference>
<dbReference type="InterPro" id="IPR035892">
    <property type="entry name" value="C2_domain_sf"/>
</dbReference>
<name>A0A7S4KQR0_GUITH</name>
<dbReference type="SMART" id="SM00239">
    <property type="entry name" value="C2"/>
    <property type="match status" value="1"/>
</dbReference>
<dbReference type="CDD" id="cd00030">
    <property type="entry name" value="C2"/>
    <property type="match status" value="1"/>
</dbReference>
<protein>
    <recommendedName>
        <fullName evidence="3">C2 domain-containing protein</fullName>
    </recommendedName>
</protein>
<organism evidence="4">
    <name type="scientific">Guillardia theta</name>
    <name type="common">Cryptophyte</name>
    <name type="synonym">Cryptomonas phi</name>
    <dbReference type="NCBI Taxonomy" id="55529"/>
    <lineage>
        <taxon>Eukaryota</taxon>
        <taxon>Cryptophyceae</taxon>
        <taxon>Pyrenomonadales</taxon>
        <taxon>Geminigeraceae</taxon>
        <taxon>Guillardia</taxon>
    </lineage>
</organism>
<dbReference type="InterPro" id="IPR004345">
    <property type="entry name" value="TB2_DP1_HVA22"/>
</dbReference>
<accession>A0A7S4KQR0</accession>
<dbReference type="PANTHER" id="PTHR12300">
    <property type="entry name" value="HVA22-LIKE PROTEINS"/>
    <property type="match status" value="1"/>
</dbReference>